<dbReference type="KEGG" id="cia:BEN51_08095"/>
<sequence>MKYFVYLYCIYVLLISFKNIFFNKKSAKRKKIIYFLNIPVFSIALILNYYSVTSYSPLYITFLILCIPLLIISLIDNFKD</sequence>
<reference evidence="2 3" key="1">
    <citation type="submission" date="2016-08" db="EMBL/GenBank/DDBJ databases">
        <title>Complete Genome Sequence Of The Indigo Reducing Clostridium isatidis DSM15098.</title>
        <authorList>
            <person name="Little G.T."/>
            <person name="Minton N.P."/>
        </authorList>
    </citation>
    <scope>NUCLEOTIDE SEQUENCE [LARGE SCALE GENOMIC DNA]</scope>
    <source>
        <strain evidence="2 3">DSM 15098</strain>
    </source>
</reference>
<dbReference type="AlphaFoldDB" id="A0A343JD32"/>
<dbReference type="EMBL" id="CP016786">
    <property type="protein sequence ID" value="ASW43440.1"/>
    <property type="molecule type" value="Genomic_DNA"/>
</dbReference>
<evidence type="ECO:0000313" key="2">
    <source>
        <dbReference type="EMBL" id="ASW43440.1"/>
    </source>
</evidence>
<gene>
    <name evidence="2" type="ORF">BEN51_08095</name>
</gene>
<keyword evidence="1" id="KW-1133">Transmembrane helix</keyword>
<dbReference type="Proteomes" id="UP000264883">
    <property type="component" value="Chromosome"/>
</dbReference>
<protein>
    <submittedName>
        <fullName evidence="2">Uncharacterized protein</fullName>
    </submittedName>
</protein>
<keyword evidence="1" id="KW-0472">Membrane</keyword>
<accession>A0A343JD32</accession>
<name>A0A343JD32_9CLOT</name>
<organism evidence="2 3">
    <name type="scientific">Clostridium isatidis</name>
    <dbReference type="NCBI Taxonomy" id="182773"/>
    <lineage>
        <taxon>Bacteria</taxon>
        <taxon>Bacillati</taxon>
        <taxon>Bacillota</taxon>
        <taxon>Clostridia</taxon>
        <taxon>Eubacteriales</taxon>
        <taxon>Clostridiaceae</taxon>
        <taxon>Clostridium</taxon>
    </lineage>
</organism>
<evidence type="ECO:0000313" key="3">
    <source>
        <dbReference type="Proteomes" id="UP000264883"/>
    </source>
</evidence>
<feature type="transmembrane region" description="Helical" evidence="1">
    <location>
        <begin position="34"/>
        <end position="52"/>
    </location>
</feature>
<keyword evidence="3" id="KW-1185">Reference proteome</keyword>
<proteinExistence type="predicted"/>
<feature type="transmembrane region" description="Helical" evidence="1">
    <location>
        <begin position="5"/>
        <end position="22"/>
    </location>
</feature>
<evidence type="ECO:0000256" key="1">
    <source>
        <dbReference type="SAM" id="Phobius"/>
    </source>
</evidence>
<feature type="transmembrane region" description="Helical" evidence="1">
    <location>
        <begin position="58"/>
        <end position="75"/>
    </location>
</feature>
<keyword evidence="1" id="KW-0812">Transmembrane</keyword>